<dbReference type="Gene3D" id="3.40.50.970">
    <property type="match status" value="2"/>
</dbReference>
<dbReference type="CDD" id="cd02002">
    <property type="entry name" value="TPP_BFDC"/>
    <property type="match status" value="1"/>
</dbReference>
<evidence type="ECO:0000256" key="3">
    <source>
        <dbReference type="RuleBase" id="RU362132"/>
    </source>
</evidence>
<reference evidence="8" key="1">
    <citation type="submission" date="2016-10" db="EMBL/GenBank/DDBJ databases">
        <authorList>
            <person name="Varghese N."/>
            <person name="Submissions S."/>
        </authorList>
    </citation>
    <scope>NUCLEOTIDE SEQUENCE [LARGE SCALE GENOMIC DNA]</scope>
    <source>
        <strain evidence="8">DSM 44771</strain>
    </source>
</reference>
<feature type="domain" description="Thiamine pyrophosphate enzyme central" evidence="4">
    <location>
        <begin position="216"/>
        <end position="361"/>
    </location>
</feature>
<dbReference type="SUPFAM" id="SSF52518">
    <property type="entry name" value="Thiamin diphosphate-binding fold (THDP-binding)"/>
    <property type="match status" value="2"/>
</dbReference>
<evidence type="ECO:0000256" key="1">
    <source>
        <dbReference type="ARBA" id="ARBA00007812"/>
    </source>
</evidence>
<dbReference type="GO" id="GO:0003984">
    <property type="term" value="F:acetolactate synthase activity"/>
    <property type="evidence" value="ECO:0007669"/>
    <property type="project" value="TreeGrafter"/>
</dbReference>
<dbReference type="PANTHER" id="PTHR18968">
    <property type="entry name" value="THIAMINE PYROPHOSPHATE ENZYMES"/>
    <property type="match status" value="1"/>
</dbReference>
<comment type="similarity">
    <text evidence="1 3">Belongs to the TPP enzyme family.</text>
</comment>
<dbReference type="RefSeq" id="WP_093422166.1">
    <property type="nucleotide sequence ID" value="NZ_FOZX01000010.1"/>
</dbReference>
<evidence type="ECO:0000313" key="7">
    <source>
        <dbReference type="EMBL" id="SFS99256.1"/>
    </source>
</evidence>
<dbReference type="Pfam" id="PF00205">
    <property type="entry name" value="TPP_enzyme_M"/>
    <property type="match status" value="1"/>
</dbReference>
<dbReference type="STRING" id="95161.SAMN05660874_04790"/>
<feature type="domain" description="Thiamine pyrophosphate enzyme TPP-binding" evidence="5">
    <location>
        <begin position="446"/>
        <end position="596"/>
    </location>
</feature>
<dbReference type="CDD" id="cd07035">
    <property type="entry name" value="TPP_PYR_POX_like"/>
    <property type="match status" value="1"/>
</dbReference>
<keyword evidence="8" id="KW-1185">Reference proteome</keyword>
<dbReference type="AlphaFoldDB" id="A0A1I6UCQ5"/>
<dbReference type="InterPro" id="IPR011766">
    <property type="entry name" value="TPP_enzyme_TPP-bd"/>
</dbReference>
<dbReference type="Pfam" id="PF02776">
    <property type="entry name" value="TPP_enzyme_N"/>
    <property type="match status" value="1"/>
</dbReference>
<dbReference type="GO" id="GO:0000287">
    <property type="term" value="F:magnesium ion binding"/>
    <property type="evidence" value="ECO:0007669"/>
    <property type="project" value="InterPro"/>
</dbReference>
<evidence type="ECO:0000259" key="6">
    <source>
        <dbReference type="Pfam" id="PF02776"/>
    </source>
</evidence>
<dbReference type="InterPro" id="IPR012001">
    <property type="entry name" value="Thiamin_PyroP_enz_TPP-bd_dom"/>
</dbReference>
<dbReference type="GO" id="GO:0030976">
    <property type="term" value="F:thiamine pyrophosphate binding"/>
    <property type="evidence" value="ECO:0007669"/>
    <property type="project" value="InterPro"/>
</dbReference>
<dbReference type="Gene3D" id="3.40.50.1220">
    <property type="entry name" value="TPP-binding domain"/>
    <property type="match status" value="1"/>
</dbReference>
<evidence type="ECO:0000256" key="2">
    <source>
        <dbReference type="ARBA" id="ARBA00023052"/>
    </source>
</evidence>
<keyword evidence="2 3" id="KW-0786">Thiamine pyrophosphate</keyword>
<dbReference type="OrthoDB" id="2443624at2"/>
<dbReference type="EMBL" id="FOZX01000010">
    <property type="protein sequence ID" value="SFS99256.1"/>
    <property type="molecule type" value="Genomic_DNA"/>
</dbReference>
<dbReference type="GO" id="GO:0050660">
    <property type="term" value="F:flavin adenine dinucleotide binding"/>
    <property type="evidence" value="ECO:0007669"/>
    <property type="project" value="TreeGrafter"/>
</dbReference>
<evidence type="ECO:0000313" key="8">
    <source>
        <dbReference type="Proteomes" id="UP000198852"/>
    </source>
</evidence>
<dbReference type="SUPFAM" id="SSF52467">
    <property type="entry name" value="DHS-like NAD/FAD-binding domain"/>
    <property type="match status" value="1"/>
</dbReference>
<dbReference type="Proteomes" id="UP000198852">
    <property type="component" value="Unassembled WGS sequence"/>
</dbReference>
<evidence type="ECO:0000259" key="5">
    <source>
        <dbReference type="Pfam" id="PF02775"/>
    </source>
</evidence>
<dbReference type="InterPro" id="IPR012000">
    <property type="entry name" value="Thiamin_PyroP_enz_cen_dom"/>
</dbReference>
<proteinExistence type="inferred from homology"/>
<evidence type="ECO:0000259" key="4">
    <source>
        <dbReference type="Pfam" id="PF00205"/>
    </source>
</evidence>
<name>A0A1I6UCQ5_9PSEU</name>
<dbReference type="InterPro" id="IPR029035">
    <property type="entry name" value="DHS-like_NAD/FAD-binding_dom"/>
</dbReference>
<sequence length="629" mass="68408">MTDTVTELAGWLPIEEENHSHLGRDIIFDYLAHAGVDRLYGVPGTNEIPLIDGTDVPENGISYVPCLHENIALGAAMGYARHKRTEAGEVVPGAVELHVTPGAGHAIGNLFNAYRSHVPLIVLCGQQHSNLLIQEPLLGSDLVRVAGQYTKWAYEVRGPNEIGMAMQRALKTALAPPMGPVFLSIPWEFLVEHGTDPNRGRFTRIGAEFQAQPSELDKAADLLARSRNPVIVAGDGVGEADAWQELRDLATTIGAPVYTEQLSSYLNYPPHLPHARGELPSVQEQVREVLGRKDEGTVRDAVFLCGFNAQAQLVIYNWDEGPLIPRHLKQIYLHNDPWQIGKNHCGDAAALGDIKDALPKLTSAIRDHSDYDRGHVAALNDELAQEDRTLAAEFQERAREIPERGIAPAMLVDTLDRVLRGRSVHLINEACSDTADFVAGLTYDSSTSYMSSEGGSLGFSMPASLGVADAVRGQAQPGGKQPIVVNAVGDGSALFYLNTWWTAVRLGLPVLYLITNNKQYKTLRVGLDVMRKSYDWEPSGDTDYLHLDGRPGLSFVTLAAGFDVDGCLVDSVADLEPSLSKAVQAVSEGRPYVVEVLTDPSLPDTSEVDLKRINGNTPGQRSIWNFGPA</sequence>
<protein>
    <submittedName>
        <fullName evidence="7">Benzoylformate decarboxylase</fullName>
    </submittedName>
</protein>
<gene>
    <name evidence="7" type="ORF">SAMN05660874_04790</name>
</gene>
<dbReference type="InterPro" id="IPR045229">
    <property type="entry name" value="TPP_enz"/>
</dbReference>
<dbReference type="Pfam" id="PF02775">
    <property type="entry name" value="TPP_enzyme_C"/>
    <property type="match status" value="1"/>
</dbReference>
<accession>A0A1I6UCQ5</accession>
<dbReference type="InterPro" id="IPR029061">
    <property type="entry name" value="THDP-binding"/>
</dbReference>
<organism evidence="7 8">
    <name type="scientific">Saccharopolyspora flava</name>
    <dbReference type="NCBI Taxonomy" id="95161"/>
    <lineage>
        <taxon>Bacteria</taxon>
        <taxon>Bacillati</taxon>
        <taxon>Actinomycetota</taxon>
        <taxon>Actinomycetes</taxon>
        <taxon>Pseudonocardiales</taxon>
        <taxon>Pseudonocardiaceae</taxon>
        <taxon>Saccharopolyspora</taxon>
    </lineage>
</organism>
<feature type="domain" description="Thiamine pyrophosphate enzyme N-terminal TPP-binding" evidence="6">
    <location>
        <begin position="23"/>
        <end position="130"/>
    </location>
</feature>